<name>A0A085WVY5_9BACT</name>
<dbReference type="STRING" id="394096.DB31_0109"/>
<comment type="caution">
    <text evidence="1">The sequence shown here is derived from an EMBL/GenBank/DDBJ whole genome shotgun (WGS) entry which is preliminary data.</text>
</comment>
<keyword evidence="2" id="KW-1185">Reference proteome</keyword>
<proteinExistence type="predicted"/>
<accession>A0A085WVY5</accession>
<evidence type="ECO:0000313" key="2">
    <source>
        <dbReference type="Proteomes" id="UP000028725"/>
    </source>
</evidence>
<dbReference type="AlphaFoldDB" id="A0A085WVY5"/>
<dbReference type="EMBL" id="JMCB01000001">
    <property type="protein sequence ID" value="KFE71848.1"/>
    <property type="molecule type" value="Genomic_DNA"/>
</dbReference>
<evidence type="ECO:0000313" key="1">
    <source>
        <dbReference type="EMBL" id="KFE71848.1"/>
    </source>
</evidence>
<gene>
    <name evidence="1" type="ORF">DB31_0109</name>
</gene>
<protein>
    <submittedName>
        <fullName evidence="1">Uncharacterized protein</fullName>
    </submittedName>
</protein>
<sequence length="63" mass="6678">MVDAPRIGAVHTLPAFLHALFAEQLFQAYLDQVAQHDGIVENRSATEPCQYPHGGAFGVGGAS</sequence>
<organism evidence="1 2">
    <name type="scientific">Hyalangium minutum</name>
    <dbReference type="NCBI Taxonomy" id="394096"/>
    <lineage>
        <taxon>Bacteria</taxon>
        <taxon>Pseudomonadati</taxon>
        <taxon>Myxococcota</taxon>
        <taxon>Myxococcia</taxon>
        <taxon>Myxococcales</taxon>
        <taxon>Cystobacterineae</taxon>
        <taxon>Archangiaceae</taxon>
        <taxon>Hyalangium</taxon>
    </lineage>
</organism>
<dbReference type="Proteomes" id="UP000028725">
    <property type="component" value="Unassembled WGS sequence"/>
</dbReference>
<reference evidence="1 2" key="1">
    <citation type="submission" date="2014-04" db="EMBL/GenBank/DDBJ databases">
        <title>Genome assembly of Hyalangium minutum DSM 14724.</title>
        <authorList>
            <person name="Sharma G."/>
            <person name="Subramanian S."/>
        </authorList>
    </citation>
    <scope>NUCLEOTIDE SEQUENCE [LARGE SCALE GENOMIC DNA]</scope>
    <source>
        <strain evidence="1 2">DSM 14724</strain>
    </source>
</reference>